<evidence type="ECO:0000256" key="11">
    <source>
        <dbReference type="ARBA" id="ARBA00023136"/>
    </source>
</evidence>
<dbReference type="AlphaFoldDB" id="A0A3G3FY41"/>
<dbReference type="InterPro" id="IPR001421">
    <property type="entry name" value="ATP8_metazoa"/>
</dbReference>
<feature type="transmembrane region" description="Helical" evidence="13">
    <location>
        <begin position="6"/>
        <end position="29"/>
    </location>
</feature>
<keyword evidence="9 12" id="KW-0406">Ion transport</keyword>
<reference evidence="14" key="2">
    <citation type="submission" date="2018-09" db="EMBL/GenBank/DDBJ databases">
        <authorList>
            <person name="James G."/>
        </authorList>
    </citation>
    <scope>NUCLEOTIDE SEQUENCE</scope>
</reference>
<evidence type="ECO:0000256" key="8">
    <source>
        <dbReference type="ARBA" id="ARBA00022989"/>
    </source>
</evidence>
<evidence type="ECO:0000313" key="14">
    <source>
        <dbReference type="EMBL" id="AYQ19029.1"/>
    </source>
</evidence>
<evidence type="ECO:0000256" key="7">
    <source>
        <dbReference type="ARBA" id="ARBA00022781"/>
    </source>
</evidence>
<evidence type="ECO:0000256" key="12">
    <source>
        <dbReference type="RuleBase" id="RU003661"/>
    </source>
</evidence>
<dbReference type="GO" id="GO:0015078">
    <property type="term" value="F:proton transmembrane transporter activity"/>
    <property type="evidence" value="ECO:0007669"/>
    <property type="project" value="InterPro"/>
</dbReference>
<keyword evidence="6 12" id="KW-0812">Transmembrane</keyword>
<keyword evidence="11 13" id="KW-0472">Membrane</keyword>
<reference evidence="14" key="1">
    <citation type="journal article" date="2015" name="Mol. Biol. Evol.">
        <title>Soup to Tree: The Phylogeny of Beetles Inferred by Mitochondrial Metagenomics of a Bornean Rainforest Sample.</title>
        <authorList>
            <person name="Crampton-Platt A."/>
            <person name="Timmermans M.J."/>
            <person name="Gimmel M.L."/>
            <person name="Kutty S.N."/>
            <person name="Cockerill T.D."/>
            <person name="Vun Khen C."/>
            <person name="Vogler A.P."/>
        </authorList>
    </citation>
    <scope>NUCLEOTIDE SEQUENCE</scope>
</reference>
<accession>A0A3G3FY41</accession>
<dbReference type="GO" id="GO:0045259">
    <property type="term" value="C:proton-transporting ATP synthase complex"/>
    <property type="evidence" value="ECO:0007669"/>
    <property type="project" value="UniProtKB-KW"/>
</dbReference>
<evidence type="ECO:0000256" key="13">
    <source>
        <dbReference type="SAM" id="Phobius"/>
    </source>
</evidence>
<evidence type="ECO:0000256" key="1">
    <source>
        <dbReference type="ARBA" id="ARBA00004304"/>
    </source>
</evidence>
<organism evidence="14">
    <name type="scientific">Amarygmini sp. ACP-2013</name>
    <dbReference type="NCBI Taxonomy" id="1434602"/>
    <lineage>
        <taxon>Eukaryota</taxon>
        <taxon>Metazoa</taxon>
        <taxon>Ecdysozoa</taxon>
        <taxon>Arthropoda</taxon>
        <taxon>Hexapoda</taxon>
        <taxon>Insecta</taxon>
        <taxon>Pterygota</taxon>
        <taxon>Neoptera</taxon>
        <taxon>Endopterygota</taxon>
        <taxon>Coleoptera</taxon>
        <taxon>Polyphaga</taxon>
        <taxon>Cucujiformia</taxon>
        <taxon>Tenebrionidae</taxon>
    </lineage>
</organism>
<keyword evidence="5 12" id="KW-0138">CF(0)</keyword>
<evidence type="ECO:0000256" key="3">
    <source>
        <dbReference type="ARBA" id="ARBA00011291"/>
    </source>
</evidence>
<evidence type="ECO:0000256" key="2">
    <source>
        <dbReference type="ARBA" id="ARBA00008892"/>
    </source>
</evidence>
<comment type="subcellular location">
    <subcellularLocation>
        <location evidence="1 12">Mitochondrion membrane</location>
        <topology evidence="1 12">Single-pass membrane protein</topology>
    </subcellularLocation>
</comment>
<evidence type="ECO:0000256" key="5">
    <source>
        <dbReference type="ARBA" id="ARBA00022547"/>
    </source>
</evidence>
<keyword evidence="7 12" id="KW-0375">Hydrogen ion transport</keyword>
<evidence type="ECO:0000256" key="10">
    <source>
        <dbReference type="ARBA" id="ARBA00023128"/>
    </source>
</evidence>
<sequence>MPQMSPLSWLTLMIMFSLILIMFNIMNFYSFNYNIQQTKTSLKTPKTNWKW</sequence>
<dbReference type="GO" id="GO:0015986">
    <property type="term" value="P:proton motive force-driven ATP synthesis"/>
    <property type="evidence" value="ECO:0007669"/>
    <property type="project" value="InterPro"/>
</dbReference>
<evidence type="ECO:0000256" key="4">
    <source>
        <dbReference type="ARBA" id="ARBA00022448"/>
    </source>
</evidence>
<dbReference type="Pfam" id="PF00895">
    <property type="entry name" value="ATP-synt_8"/>
    <property type="match status" value="1"/>
</dbReference>
<dbReference type="GO" id="GO:0031966">
    <property type="term" value="C:mitochondrial membrane"/>
    <property type="evidence" value="ECO:0007669"/>
    <property type="project" value="UniProtKB-SubCell"/>
</dbReference>
<geneLocation type="mitochondrion" evidence="14"/>
<comment type="subunit">
    <text evidence="3">F-type ATPases have 2 components, CF(1) - the catalytic core - and CF(0) - the membrane proton channel.</text>
</comment>
<keyword evidence="4 12" id="KW-0813">Transport</keyword>
<evidence type="ECO:0000256" key="9">
    <source>
        <dbReference type="ARBA" id="ARBA00023065"/>
    </source>
</evidence>
<keyword evidence="10 12" id="KW-0496">Mitochondrion</keyword>
<protein>
    <recommendedName>
        <fullName evidence="12">ATP synthase complex subunit 8</fullName>
    </recommendedName>
</protein>
<proteinExistence type="inferred from homology"/>
<evidence type="ECO:0000256" key="6">
    <source>
        <dbReference type="ARBA" id="ARBA00022692"/>
    </source>
</evidence>
<dbReference type="EMBL" id="MH836607">
    <property type="protein sequence ID" value="AYQ19029.1"/>
    <property type="molecule type" value="Genomic_DNA"/>
</dbReference>
<keyword evidence="8 13" id="KW-1133">Transmembrane helix</keyword>
<comment type="similarity">
    <text evidence="2 12">Belongs to the ATPase protein 8 family.</text>
</comment>
<gene>
    <name evidence="14" type="primary">atp8</name>
</gene>
<name>A0A3G3FY41_9CUCU</name>